<keyword evidence="1" id="KW-1133">Transmembrane helix</keyword>
<name>A0ABP7BQL8_9ACTN</name>
<proteinExistence type="predicted"/>
<feature type="transmembrane region" description="Helical" evidence="1">
    <location>
        <begin position="12"/>
        <end position="30"/>
    </location>
</feature>
<evidence type="ECO:0000256" key="1">
    <source>
        <dbReference type="SAM" id="Phobius"/>
    </source>
</evidence>
<evidence type="ECO:0000313" key="2">
    <source>
        <dbReference type="EMBL" id="GAA3667311.1"/>
    </source>
</evidence>
<reference evidence="3" key="1">
    <citation type="journal article" date="2019" name="Int. J. Syst. Evol. Microbiol.">
        <title>The Global Catalogue of Microorganisms (GCM) 10K type strain sequencing project: providing services to taxonomists for standard genome sequencing and annotation.</title>
        <authorList>
            <consortium name="The Broad Institute Genomics Platform"/>
            <consortium name="The Broad Institute Genome Sequencing Center for Infectious Disease"/>
            <person name="Wu L."/>
            <person name="Ma J."/>
        </authorList>
    </citation>
    <scope>NUCLEOTIDE SEQUENCE [LARGE SCALE GENOMIC DNA]</scope>
    <source>
        <strain evidence="3">JCM 16904</strain>
    </source>
</reference>
<keyword evidence="1" id="KW-0472">Membrane</keyword>
<feature type="transmembrane region" description="Helical" evidence="1">
    <location>
        <begin position="96"/>
        <end position="118"/>
    </location>
</feature>
<gene>
    <name evidence="2" type="ORF">GCM10022224_034380</name>
</gene>
<feature type="transmembrane region" description="Helical" evidence="1">
    <location>
        <begin position="42"/>
        <end position="62"/>
    </location>
</feature>
<comment type="caution">
    <text evidence="2">The sequence shown here is derived from an EMBL/GenBank/DDBJ whole genome shotgun (WGS) entry which is preliminary data.</text>
</comment>
<feature type="transmembrane region" description="Helical" evidence="1">
    <location>
        <begin position="69"/>
        <end position="90"/>
    </location>
</feature>
<keyword evidence="1" id="KW-0812">Transmembrane</keyword>
<evidence type="ECO:0000313" key="3">
    <source>
        <dbReference type="Proteomes" id="UP001500902"/>
    </source>
</evidence>
<sequence>MSQQRALRVSLRVDGVGTGIFGVFVLVSGQGLADVIGVPGSWIVPIGVGMLGGAVLLLVFSGHPVLPPLAVAVNAVAGIAMVGLTVSGVLTLTGLGVAFILAGAAWVATFAVLVLVLLRRAEGAR</sequence>
<dbReference type="Proteomes" id="UP001500902">
    <property type="component" value="Unassembled WGS sequence"/>
</dbReference>
<organism evidence="2 3">
    <name type="scientific">Nonomuraea antimicrobica</name>
    <dbReference type="NCBI Taxonomy" id="561173"/>
    <lineage>
        <taxon>Bacteria</taxon>
        <taxon>Bacillati</taxon>
        <taxon>Actinomycetota</taxon>
        <taxon>Actinomycetes</taxon>
        <taxon>Streptosporangiales</taxon>
        <taxon>Streptosporangiaceae</taxon>
        <taxon>Nonomuraea</taxon>
    </lineage>
</organism>
<dbReference type="EMBL" id="BAAAZP010000067">
    <property type="protein sequence ID" value="GAA3667311.1"/>
    <property type="molecule type" value="Genomic_DNA"/>
</dbReference>
<keyword evidence="3" id="KW-1185">Reference proteome</keyword>
<accession>A0ABP7BQL8</accession>
<protein>
    <recommendedName>
        <fullName evidence="4">SPW repeat-containing protein</fullName>
    </recommendedName>
</protein>
<evidence type="ECO:0008006" key="4">
    <source>
        <dbReference type="Google" id="ProtNLM"/>
    </source>
</evidence>
<dbReference type="RefSeq" id="WP_344878098.1">
    <property type="nucleotide sequence ID" value="NZ_BAAAZP010000067.1"/>
</dbReference>